<keyword evidence="2" id="KW-0472">Membrane</keyword>
<evidence type="ECO:0000256" key="1">
    <source>
        <dbReference type="SAM" id="MobiDB-lite"/>
    </source>
</evidence>
<protein>
    <submittedName>
        <fullName evidence="3">Uncharacterized protein</fullName>
    </submittedName>
</protein>
<keyword evidence="4" id="KW-1185">Reference proteome</keyword>
<evidence type="ECO:0000313" key="4">
    <source>
        <dbReference type="Proteomes" id="UP000671913"/>
    </source>
</evidence>
<dbReference type="RefSeq" id="WP_284679640.1">
    <property type="nucleotide sequence ID" value="NZ_CP060096.1"/>
</dbReference>
<gene>
    <name evidence="3" type="ORF">ACETAC_08755</name>
</gene>
<feature type="compositionally biased region" description="Polar residues" evidence="1">
    <location>
        <begin position="242"/>
        <end position="252"/>
    </location>
</feature>
<evidence type="ECO:0000256" key="2">
    <source>
        <dbReference type="SAM" id="Phobius"/>
    </source>
</evidence>
<dbReference type="Proteomes" id="UP000671913">
    <property type="component" value="Chromosome"/>
</dbReference>
<reference evidence="3" key="1">
    <citation type="submission" date="2020-08" db="EMBL/GenBank/DDBJ databases">
        <title>Genomic insights into the carbon and energy metabolism of the first obligate autotrophic acetogenic bacterium Aceticella autotrophica gen. nov., sp. nov.</title>
        <authorList>
            <person name="Toshchakov S.V."/>
            <person name="Elcheninov A.G."/>
            <person name="Kublanov I.V."/>
            <person name="Frolov E.N."/>
            <person name="Lebedinsky A.V."/>
        </authorList>
    </citation>
    <scope>NUCLEOTIDE SEQUENCE</scope>
    <source>
        <strain evidence="3">3443-3Ac</strain>
    </source>
</reference>
<accession>A0A975GA53</accession>
<dbReference type="EMBL" id="CP060096">
    <property type="protein sequence ID" value="QSZ26950.1"/>
    <property type="molecule type" value="Genomic_DNA"/>
</dbReference>
<dbReference type="KEGG" id="aaut:ACETAC_08755"/>
<feature type="transmembrane region" description="Helical" evidence="2">
    <location>
        <begin position="7"/>
        <end position="25"/>
    </location>
</feature>
<feature type="region of interest" description="Disordered" evidence="1">
    <location>
        <begin position="319"/>
        <end position="351"/>
    </location>
</feature>
<organism evidence="3 4">
    <name type="scientific">Aceticella autotrophica</name>
    <dbReference type="NCBI Taxonomy" id="2755338"/>
    <lineage>
        <taxon>Bacteria</taxon>
        <taxon>Bacillati</taxon>
        <taxon>Bacillota</taxon>
        <taxon>Clostridia</taxon>
        <taxon>Thermoanaerobacterales</taxon>
        <taxon>Thermoanaerobacteraceae</taxon>
        <taxon>Aceticella</taxon>
    </lineage>
</organism>
<keyword evidence="2" id="KW-1133">Transmembrane helix</keyword>
<proteinExistence type="predicted"/>
<sequence length="351" mass="40848">MEKEKLYKIFIIELFILFFIRFQIFENPELNTLKLKKEADNDEEMSHIKDKKNQKGNEDNISIFQKIQKSKDLMESVKPYLNKREQYYIDIFTKMAEIAECHKNISELQEENTNEIGKTEIDHIGILRAVRSYMSEEKQVLIDKFLKLHEGIENLNEKISKYTERDGKDTNVIEKILDIFEAVKPIIPDDKKEMADKFIKNIRIVEALNKAEGIMTTMRNNEKNNTSKDAEPINDIDINNNGQNPSGEVNSEASDEDKSSIENNENKTVPMIIEENNKQKEDLLEGLSPQQSMIVDNLKSMLTKEQQQFMLNMLKNLKQQGNNKDVYDKKENDTINDIKKTAENENEGTGK</sequence>
<feature type="region of interest" description="Disordered" evidence="1">
    <location>
        <begin position="217"/>
        <end position="267"/>
    </location>
</feature>
<name>A0A975GA53_9THEO</name>
<keyword evidence="2" id="KW-0812">Transmembrane</keyword>
<feature type="compositionally biased region" description="Basic and acidic residues" evidence="1">
    <location>
        <begin position="220"/>
        <end position="231"/>
    </location>
</feature>
<dbReference type="AlphaFoldDB" id="A0A975GA53"/>
<feature type="compositionally biased region" description="Basic and acidic residues" evidence="1">
    <location>
        <begin position="325"/>
        <end position="351"/>
    </location>
</feature>
<evidence type="ECO:0000313" key="3">
    <source>
        <dbReference type="EMBL" id="QSZ26950.1"/>
    </source>
</evidence>